<dbReference type="Pfam" id="PF04909">
    <property type="entry name" value="Amidohydro_2"/>
    <property type="match status" value="1"/>
</dbReference>
<evidence type="ECO:0000259" key="1">
    <source>
        <dbReference type="Pfam" id="PF04909"/>
    </source>
</evidence>
<proteinExistence type="predicted"/>
<dbReference type="EMBL" id="FWXJ01000007">
    <property type="protein sequence ID" value="SMC54833.1"/>
    <property type="molecule type" value="Genomic_DNA"/>
</dbReference>
<organism evidence="2 3">
    <name type="scientific">Polynucleobacter kasalickyi</name>
    <dbReference type="NCBI Taxonomy" id="1938817"/>
    <lineage>
        <taxon>Bacteria</taxon>
        <taxon>Pseudomonadati</taxon>
        <taxon>Pseudomonadota</taxon>
        <taxon>Betaproteobacteria</taxon>
        <taxon>Burkholderiales</taxon>
        <taxon>Burkholderiaceae</taxon>
        <taxon>Polynucleobacter</taxon>
    </lineage>
</organism>
<dbReference type="GO" id="GO:0016787">
    <property type="term" value="F:hydrolase activity"/>
    <property type="evidence" value="ECO:0007669"/>
    <property type="project" value="UniProtKB-KW"/>
</dbReference>
<evidence type="ECO:0000313" key="2">
    <source>
        <dbReference type="EMBL" id="SMC54833.1"/>
    </source>
</evidence>
<dbReference type="STRING" id="1938817.SAMN06296008_10745"/>
<evidence type="ECO:0000313" key="3">
    <source>
        <dbReference type="Proteomes" id="UP000192708"/>
    </source>
</evidence>
<dbReference type="PANTHER" id="PTHR35563:SF2">
    <property type="entry name" value="BARREL METAL-DEPENDENT HYDROLASE, PUTATIVE (AFU_ORTHOLOGUE AFUA_1G16240)-RELATED"/>
    <property type="match status" value="1"/>
</dbReference>
<gene>
    <name evidence="2" type="ORF">SAMN06296008_10745</name>
</gene>
<feature type="domain" description="Amidohydrolase-related" evidence="1">
    <location>
        <begin position="19"/>
        <end position="297"/>
    </location>
</feature>
<keyword evidence="3" id="KW-1185">Reference proteome</keyword>
<dbReference type="SUPFAM" id="SSF51556">
    <property type="entry name" value="Metallo-dependent hydrolases"/>
    <property type="match status" value="1"/>
</dbReference>
<sequence>MLPKVDQEKIQFTVPKGACDCHVHVFGPENKYPYSEDRAYTPSDASEEDLGRLHQQIGIERLVIVHPSPYGVDNLRSQDGIAFFNQNARGVAVIDEDQISLPDIERLHQSGFRGARLNLETAGMHEPTAAKEKFLKTAKLIDAMGWHIQIYSNIALIVQLKEVILKGDIHVVLDHFARIPADLGLDQEGLKDIFELLESGKVWMKLSAPQRISNDPNGPAVTELARKLIQINPDRLVWGSDWPHSGAHPGIPRVKELVEPFHPIDDGHALNRFAGWAQDSLTIKKILVDNPTILYQF</sequence>
<dbReference type="Gene3D" id="3.20.20.140">
    <property type="entry name" value="Metal-dependent hydrolases"/>
    <property type="match status" value="1"/>
</dbReference>
<dbReference type="AlphaFoldDB" id="A0A1W2A2L0"/>
<dbReference type="OrthoDB" id="9787654at2"/>
<dbReference type="RefSeq" id="WP_084283567.1">
    <property type="nucleotide sequence ID" value="NZ_FWXJ01000007.1"/>
</dbReference>
<keyword evidence="2" id="KW-0378">Hydrolase</keyword>
<dbReference type="InterPro" id="IPR006680">
    <property type="entry name" value="Amidohydro-rel"/>
</dbReference>
<accession>A0A1W2A2L0</accession>
<dbReference type="Proteomes" id="UP000192708">
    <property type="component" value="Unassembled WGS sequence"/>
</dbReference>
<dbReference type="InterPro" id="IPR052358">
    <property type="entry name" value="Aro_Compnd_Degr_Hydrolases"/>
</dbReference>
<reference evidence="2 3" key="1">
    <citation type="submission" date="2017-04" db="EMBL/GenBank/DDBJ databases">
        <authorList>
            <person name="Afonso C.L."/>
            <person name="Miller P.J."/>
            <person name="Scott M.A."/>
            <person name="Spackman E."/>
            <person name="Goraichik I."/>
            <person name="Dimitrov K.M."/>
            <person name="Suarez D.L."/>
            <person name="Swayne D.E."/>
        </authorList>
    </citation>
    <scope>NUCLEOTIDE SEQUENCE [LARGE SCALE GENOMIC DNA]</scope>
    <source>
        <strain evidence="2 3">VK13</strain>
    </source>
</reference>
<dbReference type="PANTHER" id="PTHR35563">
    <property type="entry name" value="BARREL METAL-DEPENDENT HYDROLASE, PUTATIVE (AFU_ORTHOLOGUE AFUA_1G16240)-RELATED"/>
    <property type="match status" value="1"/>
</dbReference>
<dbReference type="InterPro" id="IPR032466">
    <property type="entry name" value="Metal_Hydrolase"/>
</dbReference>
<name>A0A1W2A2L0_9BURK</name>
<protein>
    <submittedName>
        <fullName evidence="2">Predicted metal-dependent hydrolase, TIM-barrel fold</fullName>
    </submittedName>
</protein>